<protein>
    <submittedName>
        <fullName evidence="4">ABC transporter substrate-binding protein</fullName>
    </submittedName>
</protein>
<accession>A0A919PUA4</accession>
<keyword evidence="5" id="KW-1185">Reference proteome</keyword>
<dbReference type="Gene3D" id="3.40.190.10">
    <property type="entry name" value="Periplasmic binding protein-like II"/>
    <property type="match status" value="2"/>
</dbReference>
<sequence length="317" mass="32620">MRIRLLAIPAVMAVLALAAGCGASDGASGSGSDASATPKTVSVTVEGAGTVSTDAKVAAKLPKDIRDKGSLTVATNAPYQPFIDFIAEGKTDAFKGLDYDLFTAASARLGITAKFSQQPFDGLVPGLQAAKYDAIAGGITDKKERQQVATFVDYSASGTGFLVKAGNPGGVKTVAELCGKKVAVQKASNQAKHLAAYSKDSCGGSAIAVQEYPENPQAVQALLAGNVDAVAATKVNLVETAASLTGKAELIEDAAAPNGWLASPNGFGFLKSRKDLAEAYQVALQSLVDDGTYGKILEHWKQQPIGLKQITVDKAID</sequence>
<dbReference type="InterPro" id="IPR001638">
    <property type="entry name" value="Solute-binding_3/MltF_N"/>
</dbReference>
<dbReference type="Proteomes" id="UP000660611">
    <property type="component" value="Unassembled WGS sequence"/>
</dbReference>
<feature type="chain" id="PRO_5038735848" evidence="2">
    <location>
        <begin position="19"/>
        <end position="317"/>
    </location>
</feature>
<organism evidence="4 5">
    <name type="scientific">Dactylosporangium siamense</name>
    <dbReference type="NCBI Taxonomy" id="685454"/>
    <lineage>
        <taxon>Bacteria</taxon>
        <taxon>Bacillati</taxon>
        <taxon>Actinomycetota</taxon>
        <taxon>Actinomycetes</taxon>
        <taxon>Micromonosporales</taxon>
        <taxon>Micromonosporaceae</taxon>
        <taxon>Dactylosporangium</taxon>
    </lineage>
</organism>
<feature type="domain" description="Solute-binding protein family 3/N-terminal" evidence="3">
    <location>
        <begin position="70"/>
        <end position="304"/>
    </location>
</feature>
<dbReference type="PROSITE" id="PS51257">
    <property type="entry name" value="PROKAR_LIPOPROTEIN"/>
    <property type="match status" value="1"/>
</dbReference>
<keyword evidence="1 2" id="KW-0732">Signal</keyword>
<dbReference type="AlphaFoldDB" id="A0A919PUA4"/>
<dbReference type="SUPFAM" id="SSF53850">
    <property type="entry name" value="Periplasmic binding protein-like II"/>
    <property type="match status" value="1"/>
</dbReference>
<dbReference type="PANTHER" id="PTHR35936">
    <property type="entry name" value="MEMBRANE-BOUND LYTIC MUREIN TRANSGLYCOSYLASE F"/>
    <property type="match status" value="1"/>
</dbReference>
<evidence type="ECO:0000259" key="3">
    <source>
        <dbReference type="SMART" id="SM00062"/>
    </source>
</evidence>
<dbReference type="EMBL" id="BONQ01000129">
    <property type="protein sequence ID" value="GIG50324.1"/>
    <property type="molecule type" value="Genomic_DNA"/>
</dbReference>
<evidence type="ECO:0000256" key="2">
    <source>
        <dbReference type="SAM" id="SignalP"/>
    </source>
</evidence>
<dbReference type="PANTHER" id="PTHR35936:SF17">
    <property type="entry name" value="ARGININE-BINDING EXTRACELLULAR PROTEIN ARTP"/>
    <property type="match status" value="1"/>
</dbReference>
<comment type="caution">
    <text evidence="4">The sequence shown here is derived from an EMBL/GenBank/DDBJ whole genome shotgun (WGS) entry which is preliminary data.</text>
</comment>
<gene>
    <name evidence="4" type="ORF">Dsi01nite_083650</name>
</gene>
<dbReference type="SMART" id="SM00062">
    <property type="entry name" value="PBPb"/>
    <property type="match status" value="1"/>
</dbReference>
<evidence type="ECO:0000313" key="4">
    <source>
        <dbReference type="EMBL" id="GIG50324.1"/>
    </source>
</evidence>
<evidence type="ECO:0000256" key="1">
    <source>
        <dbReference type="ARBA" id="ARBA00022729"/>
    </source>
</evidence>
<proteinExistence type="predicted"/>
<reference evidence="4" key="1">
    <citation type="submission" date="2021-01" db="EMBL/GenBank/DDBJ databases">
        <title>Whole genome shotgun sequence of Dactylosporangium siamense NBRC 106093.</title>
        <authorList>
            <person name="Komaki H."/>
            <person name="Tamura T."/>
        </authorList>
    </citation>
    <scope>NUCLEOTIDE SEQUENCE</scope>
    <source>
        <strain evidence="4">NBRC 106093</strain>
    </source>
</reference>
<evidence type="ECO:0000313" key="5">
    <source>
        <dbReference type="Proteomes" id="UP000660611"/>
    </source>
</evidence>
<dbReference type="RefSeq" id="WP_203851968.1">
    <property type="nucleotide sequence ID" value="NZ_BAAAVW010000027.1"/>
</dbReference>
<name>A0A919PUA4_9ACTN</name>
<dbReference type="Pfam" id="PF00497">
    <property type="entry name" value="SBP_bac_3"/>
    <property type="match status" value="1"/>
</dbReference>
<feature type="signal peptide" evidence="2">
    <location>
        <begin position="1"/>
        <end position="18"/>
    </location>
</feature>